<reference evidence="10 11" key="1">
    <citation type="journal article" date="2004" name="Nature">
        <title>Genome sequence of the ultrasmall unicellular red alga Cyanidioschyzon merolae 10D.</title>
        <authorList>
            <person name="Matsuzaki M."/>
            <person name="Misumi O."/>
            <person name="Shin-i T."/>
            <person name="Maruyama S."/>
            <person name="Takahara M."/>
            <person name="Miyagishima S."/>
            <person name="Mori T."/>
            <person name="Nishida K."/>
            <person name="Yagisawa F."/>
            <person name="Nishida K."/>
            <person name="Yoshida Y."/>
            <person name="Nishimura Y."/>
            <person name="Nakao S."/>
            <person name="Kobayashi T."/>
            <person name="Momoyama Y."/>
            <person name="Higashiyama T."/>
            <person name="Minoda A."/>
            <person name="Sano M."/>
            <person name="Nomoto H."/>
            <person name="Oishi K."/>
            <person name="Hayashi H."/>
            <person name="Ohta F."/>
            <person name="Nishizaka S."/>
            <person name="Haga S."/>
            <person name="Miura S."/>
            <person name="Morishita T."/>
            <person name="Kabeya Y."/>
            <person name="Terasawa K."/>
            <person name="Suzuki Y."/>
            <person name="Ishii Y."/>
            <person name="Asakawa S."/>
            <person name="Takano H."/>
            <person name="Ohta N."/>
            <person name="Kuroiwa H."/>
            <person name="Tanaka K."/>
            <person name="Shimizu N."/>
            <person name="Sugano S."/>
            <person name="Sato N."/>
            <person name="Nozaki H."/>
            <person name="Ogasawara N."/>
            <person name="Kohara Y."/>
            <person name="Kuroiwa T."/>
        </authorList>
    </citation>
    <scope>NUCLEOTIDE SEQUENCE [LARGE SCALE GENOMIC DNA]</scope>
    <source>
        <strain evidence="10 11">10D</strain>
    </source>
</reference>
<name>M1UR96_CYAM1</name>
<sequence>MQAHVRPSLNRLQKGAAAGLRSAASPSLCRAAATSSVTPDGSDPVLVVGARGVNRPSYTETGASGRDATVDASATLEEAQAKVRALYRGFLRQIPQMRIDFALAEDYNTLKAVIRDQFERNSDIRDPQVLDILIFRGKQELNEIIAQWKSRHHILQYVRQFEERLHQQGRTLAGRKALTADGDVSEAQQAMRLRKVLEWRQKRIIPEWVVSWSHYEKWRSEQERLFQNFALQNGLFTAKELELNRSYQQRTNAAENSAYQCHLM</sequence>
<evidence type="ECO:0000256" key="4">
    <source>
        <dbReference type="ARBA" id="ARBA00022660"/>
    </source>
</evidence>
<dbReference type="InterPro" id="IPR045299">
    <property type="entry name" value="Complex1_LYR_NDUFA6_LYRM6"/>
</dbReference>
<dbReference type="EMBL" id="AP006491">
    <property type="protein sequence ID" value="BAM80126.1"/>
    <property type="molecule type" value="Genomic_DNA"/>
</dbReference>
<dbReference type="Proteomes" id="UP000007014">
    <property type="component" value="Chromosome 9"/>
</dbReference>
<keyword evidence="11" id="KW-1185">Reference proteome</keyword>
<comment type="similarity">
    <text evidence="2">Belongs to the complex I LYR family.</text>
</comment>
<protein>
    <submittedName>
        <fullName evidence="10">NADH dehydrogenase I alpha subcomplex 6</fullName>
    </submittedName>
</protein>
<dbReference type="GO" id="GO:0045271">
    <property type="term" value="C:respiratory chain complex I"/>
    <property type="evidence" value="ECO:0007669"/>
    <property type="project" value="InterPro"/>
</dbReference>
<dbReference type="PANTHER" id="PTHR12964:SF0">
    <property type="entry name" value="NADH DEHYDROGENASE [UBIQUINONE] 1 ALPHA SUBCOMPLEX SUBUNIT 6"/>
    <property type="match status" value="1"/>
</dbReference>
<dbReference type="CDD" id="cd20266">
    <property type="entry name" value="Complex1_LYR_NDUFA6_LYRM6"/>
    <property type="match status" value="1"/>
</dbReference>
<dbReference type="PANTHER" id="PTHR12964">
    <property type="entry name" value="NADH-UBIQUINONE OXIDOREDUCTASE B14 SUBUNIT"/>
    <property type="match status" value="1"/>
</dbReference>
<dbReference type="GeneID" id="16993682"/>
<evidence type="ECO:0000256" key="5">
    <source>
        <dbReference type="ARBA" id="ARBA00022792"/>
    </source>
</evidence>
<evidence type="ECO:0000256" key="3">
    <source>
        <dbReference type="ARBA" id="ARBA00022448"/>
    </source>
</evidence>
<dbReference type="InterPro" id="IPR016488">
    <property type="entry name" value="NADH_Ub_cplx-1_asu_su-6"/>
</dbReference>
<keyword evidence="5" id="KW-0999">Mitochondrion inner membrane</keyword>
<dbReference type="Gramene" id="CMI262CT">
    <property type="protein sequence ID" value="CMI262CT"/>
    <property type="gene ID" value="CMI262C"/>
</dbReference>
<evidence type="ECO:0000256" key="8">
    <source>
        <dbReference type="ARBA" id="ARBA00023136"/>
    </source>
</evidence>
<organism evidence="10 11">
    <name type="scientific">Cyanidioschyzon merolae (strain NIES-3377 / 10D)</name>
    <name type="common">Unicellular red alga</name>
    <dbReference type="NCBI Taxonomy" id="280699"/>
    <lineage>
        <taxon>Eukaryota</taxon>
        <taxon>Rhodophyta</taxon>
        <taxon>Bangiophyceae</taxon>
        <taxon>Cyanidiales</taxon>
        <taxon>Cyanidiaceae</taxon>
        <taxon>Cyanidioschyzon</taxon>
    </lineage>
</organism>
<evidence type="ECO:0000256" key="1">
    <source>
        <dbReference type="ARBA" id="ARBA00004443"/>
    </source>
</evidence>
<keyword evidence="7" id="KW-0496">Mitochondrion</keyword>
<dbReference type="GO" id="GO:0006979">
    <property type="term" value="P:response to oxidative stress"/>
    <property type="evidence" value="ECO:0007669"/>
    <property type="project" value="TreeGrafter"/>
</dbReference>
<dbReference type="KEGG" id="cme:CYME_CMI262C"/>
<dbReference type="RefSeq" id="XP_005536412.1">
    <property type="nucleotide sequence ID" value="XM_005536355.1"/>
</dbReference>
<dbReference type="GO" id="GO:0005743">
    <property type="term" value="C:mitochondrial inner membrane"/>
    <property type="evidence" value="ECO:0007669"/>
    <property type="project" value="UniProtKB-SubCell"/>
</dbReference>
<evidence type="ECO:0000313" key="11">
    <source>
        <dbReference type="Proteomes" id="UP000007014"/>
    </source>
</evidence>
<keyword evidence="8" id="KW-0472">Membrane</keyword>
<gene>
    <name evidence="10" type="ORF">CYME_CMI262C</name>
</gene>
<dbReference type="OrthoDB" id="14535at2759"/>
<dbReference type="HOGENOM" id="CLU_1055059_0_0_1"/>
<keyword evidence="4" id="KW-0679">Respiratory chain</keyword>
<evidence type="ECO:0000259" key="9">
    <source>
        <dbReference type="Pfam" id="PF05347"/>
    </source>
</evidence>
<dbReference type="AlphaFoldDB" id="M1UR96"/>
<comment type="subcellular location">
    <subcellularLocation>
        <location evidence="1">Mitochondrion inner membrane</location>
        <topology evidence="1">Peripheral membrane protein</topology>
        <orientation evidence="1">Matrix side</orientation>
    </subcellularLocation>
</comment>
<keyword evidence="3" id="KW-0813">Transport</keyword>
<dbReference type="InterPro" id="IPR008011">
    <property type="entry name" value="Complex1_LYR_dom"/>
</dbReference>
<dbReference type="STRING" id="280699.M1UR96"/>
<reference evidence="10 11" key="2">
    <citation type="journal article" date="2007" name="BMC Biol.">
        <title>A 100%-complete sequence reveals unusually simple genomic features in the hot-spring red alga Cyanidioschyzon merolae.</title>
        <authorList>
            <person name="Nozaki H."/>
            <person name="Takano H."/>
            <person name="Misumi O."/>
            <person name="Terasawa K."/>
            <person name="Matsuzaki M."/>
            <person name="Maruyama S."/>
            <person name="Nishida K."/>
            <person name="Yagisawa F."/>
            <person name="Yoshida Y."/>
            <person name="Fujiwara T."/>
            <person name="Takio S."/>
            <person name="Tamura K."/>
            <person name="Chung S.J."/>
            <person name="Nakamura S."/>
            <person name="Kuroiwa H."/>
            <person name="Tanaka K."/>
            <person name="Sato N."/>
            <person name="Kuroiwa T."/>
        </authorList>
    </citation>
    <scope>NUCLEOTIDE SEQUENCE [LARGE SCALE GENOMIC DNA]</scope>
    <source>
        <strain evidence="10 11">10D</strain>
    </source>
</reference>
<evidence type="ECO:0000313" key="10">
    <source>
        <dbReference type="EMBL" id="BAM80126.1"/>
    </source>
</evidence>
<evidence type="ECO:0000256" key="6">
    <source>
        <dbReference type="ARBA" id="ARBA00022982"/>
    </source>
</evidence>
<keyword evidence="6" id="KW-0249">Electron transport</keyword>
<accession>M1UR96</accession>
<dbReference type="OMA" id="AANISHW"/>
<evidence type="ECO:0000256" key="7">
    <source>
        <dbReference type="ARBA" id="ARBA00023128"/>
    </source>
</evidence>
<proteinExistence type="inferred from homology"/>
<dbReference type="eggNOG" id="KOG3426">
    <property type="taxonomic scope" value="Eukaryota"/>
</dbReference>
<dbReference type="Pfam" id="PF05347">
    <property type="entry name" value="Complex1_LYR"/>
    <property type="match status" value="1"/>
</dbReference>
<evidence type="ECO:0000256" key="2">
    <source>
        <dbReference type="ARBA" id="ARBA00009508"/>
    </source>
</evidence>
<feature type="domain" description="Complex 1 LYR protein" evidence="9">
    <location>
        <begin position="82"/>
        <end position="143"/>
    </location>
</feature>